<dbReference type="EMBL" id="GBRH01179123">
    <property type="protein sequence ID" value="JAE18773.1"/>
    <property type="molecule type" value="Transcribed_RNA"/>
</dbReference>
<proteinExistence type="predicted"/>
<sequence length="39" mass="4707">MRALICLILWSKNKVKSLTLNIMGVLFIFWDVLDDFRRH</sequence>
<protein>
    <submittedName>
        <fullName evidence="1">Uncharacterized protein</fullName>
    </submittedName>
</protein>
<name>A0A0A9GDL0_ARUDO</name>
<reference evidence="1" key="1">
    <citation type="submission" date="2014-09" db="EMBL/GenBank/DDBJ databases">
        <authorList>
            <person name="Magalhaes I.L.F."/>
            <person name="Oliveira U."/>
            <person name="Santos F.R."/>
            <person name="Vidigal T.H.D.A."/>
            <person name="Brescovit A.D."/>
            <person name="Santos A.J."/>
        </authorList>
    </citation>
    <scope>NUCLEOTIDE SEQUENCE</scope>
    <source>
        <tissue evidence="1">Shoot tissue taken approximately 20 cm above the soil surface</tissue>
    </source>
</reference>
<reference evidence="1" key="2">
    <citation type="journal article" date="2015" name="Data Brief">
        <title>Shoot transcriptome of the giant reed, Arundo donax.</title>
        <authorList>
            <person name="Barrero R.A."/>
            <person name="Guerrero F.D."/>
            <person name="Moolhuijzen P."/>
            <person name="Goolsby J.A."/>
            <person name="Tidwell J."/>
            <person name="Bellgard S.E."/>
            <person name="Bellgard M.I."/>
        </authorList>
    </citation>
    <scope>NUCLEOTIDE SEQUENCE</scope>
    <source>
        <tissue evidence="1">Shoot tissue taken approximately 20 cm above the soil surface</tissue>
    </source>
</reference>
<accession>A0A0A9GDL0</accession>
<organism evidence="1">
    <name type="scientific">Arundo donax</name>
    <name type="common">Giant reed</name>
    <name type="synonym">Donax arundinaceus</name>
    <dbReference type="NCBI Taxonomy" id="35708"/>
    <lineage>
        <taxon>Eukaryota</taxon>
        <taxon>Viridiplantae</taxon>
        <taxon>Streptophyta</taxon>
        <taxon>Embryophyta</taxon>
        <taxon>Tracheophyta</taxon>
        <taxon>Spermatophyta</taxon>
        <taxon>Magnoliopsida</taxon>
        <taxon>Liliopsida</taxon>
        <taxon>Poales</taxon>
        <taxon>Poaceae</taxon>
        <taxon>PACMAD clade</taxon>
        <taxon>Arundinoideae</taxon>
        <taxon>Arundineae</taxon>
        <taxon>Arundo</taxon>
    </lineage>
</organism>
<dbReference type="AlphaFoldDB" id="A0A0A9GDL0"/>
<evidence type="ECO:0000313" key="1">
    <source>
        <dbReference type="EMBL" id="JAE18773.1"/>
    </source>
</evidence>